<gene>
    <name evidence="2" type="ORF">I303_05690</name>
</gene>
<feature type="transmembrane region" description="Helical" evidence="1">
    <location>
        <begin position="90"/>
        <end position="107"/>
    </location>
</feature>
<feature type="transmembrane region" description="Helical" evidence="1">
    <location>
        <begin position="113"/>
        <end position="138"/>
    </location>
</feature>
<dbReference type="VEuPathDB" id="FungiDB:I303_05690"/>
<protein>
    <submittedName>
        <fullName evidence="2">Uncharacterized protein</fullName>
    </submittedName>
</protein>
<keyword evidence="1" id="KW-0812">Transmembrane</keyword>
<name>A0A1A6A029_9TREE</name>
<accession>A0A1A6A029</accession>
<dbReference type="EMBL" id="KI894033">
    <property type="protein sequence ID" value="OBR83412.1"/>
    <property type="molecule type" value="Genomic_DNA"/>
</dbReference>
<organism evidence="2">
    <name type="scientific">Kwoniella dejecticola CBS 10117</name>
    <dbReference type="NCBI Taxonomy" id="1296121"/>
    <lineage>
        <taxon>Eukaryota</taxon>
        <taxon>Fungi</taxon>
        <taxon>Dikarya</taxon>
        <taxon>Basidiomycota</taxon>
        <taxon>Agaricomycotina</taxon>
        <taxon>Tremellomycetes</taxon>
        <taxon>Tremellales</taxon>
        <taxon>Cryptococcaceae</taxon>
        <taxon>Kwoniella</taxon>
    </lineage>
</organism>
<sequence>MSTLKDELKKAEKALAAAKERRSSSVGVYQEKVEKLKKELEKPQPHPESAEVSSERLSVNNEYVYSICFFWAYPNPLCFRLQFGPVAQSIAVMVALSLAMSAVPLPFEMIPFYRLFSTVTTIAVVCYVTKTSIIYYGYNQALSKLPKPPDPQDERFKKLTASKKARQDLWAHTRSHPSAFLTTKAAAPKLFPFPLGKTRPEAAVKDELWWEGGNAPHVGHFNRPKLPQPPAPDEKVMMKRVEASMKREAQENMWKKRIRSIQILCCIIIMSFVNRKIAIACLCYLIYHTISTEIQAMLAPPPDMDSVWRYIDRLSMNKNESAPKPTQMTGGMSYLYEQGEGDVKELANVPTEMVPPHVLMTTQNHWYAGPGNEMKGEK</sequence>
<proteinExistence type="predicted"/>
<dbReference type="AlphaFoldDB" id="A0A1A6A029"/>
<reference evidence="2" key="1">
    <citation type="submission" date="2013-07" db="EMBL/GenBank/DDBJ databases">
        <title>The Genome Sequence of Cryptococcus dejecticola CBS10117.</title>
        <authorList>
            <consortium name="The Broad Institute Genome Sequencing Platform"/>
            <person name="Cuomo C."/>
            <person name="Litvintseva A."/>
            <person name="Chen Y."/>
            <person name="Heitman J."/>
            <person name="Sun S."/>
            <person name="Springer D."/>
            <person name="Dromer F."/>
            <person name="Young S.K."/>
            <person name="Zeng Q."/>
            <person name="Gargeya S."/>
            <person name="Fitzgerald M."/>
            <person name="Abouelleil A."/>
            <person name="Alvarado L."/>
            <person name="Berlin A.M."/>
            <person name="Chapman S.B."/>
            <person name="Dewar J."/>
            <person name="Goldberg J."/>
            <person name="Griggs A."/>
            <person name="Gujja S."/>
            <person name="Hansen M."/>
            <person name="Howarth C."/>
            <person name="Imamovic A."/>
            <person name="Larimer J."/>
            <person name="McCowan C."/>
            <person name="Murphy C."/>
            <person name="Pearson M."/>
            <person name="Priest M."/>
            <person name="Roberts A."/>
            <person name="Saif S."/>
            <person name="Shea T."/>
            <person name="Sykes S."/>
            <person name="Wortman J."/>
            <person name="Nusbaum C."/>
            <person name="Birren B."/>
        </authorList>
    </citation>
    <scope>NUCLEOTIDE SEQUENCE [LARGE SCALE GENOMIC DNA]</scope>
    <source>
        <strain evidence="2">CBS 10117</strain>
    </source>
</reference>
<evidence type="ECO:0000313" key="2">
    <source>
        <dbReference type="EMBL" id="OBR83412.1"/>
    </source>
</evidence>
<evidence type="ECO:0000256" key="1">
    <source>
        <dbReference type="SAM" id="Phobius"/>
    </source>
</evidence>
<dbReference type="OrthoDB" id="2588346at2759"/>
<keyword evidence="1" id="KW-0472">Membrane</keyword>
<keyword evidence="1" id="KW-1133">Transmembrane helix</keyword>